<sequence length="396" mass="45721">MAEAKNTVFLPENCKLRRVPMFPDVQRSEQFMSQFDQRGIFYSVFRSADGKGIWFIGPELMSLASHIQEMHVVGRRSRIQKKMCFVKSRAALIGYVSMPADETEVDISLGGIVITAAVGDNYSEKMDASRIVYAINKDNDLDWIADWAKFYSREHGADSIVIFDNGSKTYETADLRRLLASIDGLTNAHVVNWEFVFGALDPVAQSRKTHFSIMFAQPVMHLELYLRYGFHARSILNVDIDELVVSKRSRSIFEVTEKRLFGCVKFERFLVENVIDGDVAFPSFLDFVFRNKENLGRQDRYKKWAFSPKRVKRTSKVALPNTHWVDGVVNPYPTSQEFVCYHFAGITSGWRVRDDVDVSREWQHKRHIAEPYDPNKHVKDEFLASKLQEIFGRDDE</sequence>
<dbReference type="Proteomes" id="UP001201217">
    <property type="component" value="Unassembled WGS sequence"/>
</dbReference>
<evidence type="ECO:0008006" key="3">
    <source>
        <dbReference type="Google" id="ProtNLM"/>
    </source>
</evidence>
<organism evidence="1 2">
    <name type="scientific">Maritalea mediterranea</name>
    <dbReference type="NCBI Taxonomy" id="2909667"/>
    <lineage>
        <taxon>Bacteria</taxon>
        <taxon>Pseudomonadati</taxon>
        <taxon>Pseudomonadota</taxon>
        <taxon>Alphaproteobacteria</taxon>
        <taxon>Hyphomicrobiales</taxon>
        <taxon>Devosiaceae</taxon>
        <taxon>Maritalea</taxon>
    </lineage>
</organism>
<evidence type="ECO:0000313" key="1">
    <source>
        <dbReference type="EMBL" id="MCF4097315.1"/>
    </source>
</evidence>
<protein>
    <recommendedName>
        <fullName evidence="3">Glycosyltransferase family 92 protein</fullName>
    </recommendedName>
</protein>
<gene>
    <name evidence="1" type="ORF">L1I42_02295</name>
</gene>
<evidence type="ECO:0000313" key="2">
    <source>
        <dbReference type="Proteomes" id="UP001201217"/>
    </source>
</evidence>
<reference evidence="1 2" key="1">
    <citation type="submission" date="2022-01" db="EMBL/GenBank/DDBJ databases">
        <title>Maritalea mediterranea sp. nov., isolated from marine plastic residues from the Malva-rosa beach (Valencia, Spain).</title>
        <authorList>
            <person name="Vidal-Verdu A."/>
            <person name="Molina-Menor E."/>
            <person name="Pascual J."/>
            <person name="Pereto J."/>
            <person name="Porcar M."/>
        </authorList>
    </citation>
    <scope>NUCLEOTIDE SEQUENCE [LARGE SCALE GENOMIC DNA]</scope>
    <source>
        <strain evidence="1 2">P4.10X</strain>
    </source>
</reference>
<name>A0ABS9E361_9HYPH</name>
<proteinExistence type="predicted"/>
<keyword evidence="2" id="KW-1185">Reference proteome</keyword>
<dbReference type="EMBL" id="JAKGTI010000001">
    <property type="protein sequence ID" value="MCF4097315.1"/>
    <property type="molecule type" value="Genomic_DNA"/>
</dbReference>
<dbReference type="RefSeq" id="WP_236112884.1">
    <property type="nucleotide sequence ID" value="NZ_JAKGTI010000001.1"/>
</dbReference>
<accession>A0ABS9E361</accession>
<comment type="caution">
    <text evidence="1">The sequence shown here is derived from an EMBL/GenBank/DDBJ whole genome shotgun (WGS) entry which is preliminary data.</text>
</comment>